<dbReference type="Pfam" id="PF00989">
    <property type="entry name" value="PAS"/>
    <property type="match status" value="1"/>
</dbReference>
<dbReference type="InterPro" id="IPR000014">
    <property type="entry name" value="PAS"/>
</dbReference>
<proteinExistence type="predicted"/>
<feature type="domain" description="PAC" evidence="7">
    <location>
        <begin position="442"/>
        <end position="494"/>
    </location>
</feature>
<dbReference type="InterPro" id="IPR013656">
    <property type="entry name" value="PAS_4"/>
</dbReference>
<feature type="domain" description="PAS" evidence="6">
    <location>
        <begin position="250"/>
        <end position="321"/>
    </location>
</feature>
<dbReference type="PROSITE" id="PS50113">
    <property type="entry name" value="PAC"/>
    <property type="match status" value="1"/>
</dbReference>
<keyword evidence="4" id="KW-0808">Transferase</keyword>
<dbReference type="NCBIfam" id="TIGR00229">
    <property type="entry name" value="sensory_box"/>
    <property type="match status" value="4"/>
</dbReference>
<dbReference type="Proteomes" id="UP001597387">
    <property type="component" value="Unassembled WGS sequence"/>
</dbReference>
<dbReference type="Pfam" id="PF08448">
    <property type="entry name" value="PAS_4"/>
    <property type="match status" value="1"/>
</dbReference>
<dbReference type="InterPro" id="IPR052162">
    <property type="entry name" value="Sensor_kinase/Photoreceptor"/>
</dbReference>
<reference evidence="9" key="1">
    <citation type="journal article" date="2019" name="Int. J. Syst. Evol. Microbiol.">
        <title>The Global Catalogue of Microorganisms (GCM) 10K type strain sequencing project: providing services to taxonomists for standard genome sequencing and annotation.</title>
        <authorList>
            <consortium name="The Broad Institute Genomics Platform"/>
            <consortium name="The Broad Institute Genome Sequencing Center for Infectious Disease"/>
            <person name="Wu L."/>
            <person name="Ma J."/>
        </authorList>
    </citation>
    <scope>NUCLEOTIDE SEQUENCE [LARGE SCALE GENOMIC DNA]</scope>
    <source>
        <strain evidence="9">KCTC 42217</strain>
    </source>
</reference>
<feature type="domain" description="PAS" evidence="6">
    <location>
        <begin position="128"/>
        <end position="184"/>
    </location>
</feature>
<keyword evidence="9" id="KW-1185">Reference proteome</keyword>
<comment type="caution">
    <text evidence="8">The sequence shown here is derived from an EMBL/GenBank/DDBJ whole genome shotgun (WGS) entry which is preliminary data.</text>
</comment>
<evidence type="ECO:0000256" key="5">
    <source>
        <dbReference type="ARBA" id="ARBA00022777"/>
    </source>
</evidence>
<dbReference type="SMART" id="SM00091">
    <property type="entry name" value="PAS"/>
    <property type="match status" value="4"/>
</dbReference>
<dbReference type="Gene3D" id="3.30.450.20">
    <property type="entry name" value="PAS domain"/>
    <property type="match status" value="4"/>
</dbReference>
<protein>
    <recommendedName>
        <fullName evidence="2">histidine kinase</fullName>
        <ecNumber evidence="2">2.7.13.3</ecNumber>
    </recommendedName>
</protein>
<dbReference type="RefSeq" id="WP_255900531.1">
    <property type="nucleotide sequence ID" value="NZ_JAFMZO010000002.1"/>
</dbReference>
<sequence>MNNPKEVLELLFQENPQPMWIYKTEDWRILFVNKTATDVYGYSQEEFLTMTIKELRPEEEQKRFHGIVNEVRVNKSQRWDFRHQDKNGKVFWVQICSYPLRYNDTDCRLVLVLDLQDILDYRSTINKQASDLQKILDNSIDVICSFDAEGRFVQCSRASEKVWGYSPDELIGRPYLDFVCNEDKADSIKISQDLMLGLEVRNFQNRYIKKDGSLIPLVWSARWDNTEQTMFSIARDATEKMSAEIKAREQSQRIVSILESITDGFFTIDDNWLVTHWNSEAERILQMPRQKILNKRLWEVFDESVLVRFYPQYLEALQKMVPIHFEEYSSRLDIWLDVTAYPSSGGFSVYFKDVTERIKTQALIKESKERYDMLSRATNDIIWDWNILSDTVDWGMAFEKTLGYERCEEYSNGKWWISNLHPEDRDRVAERMAQFIRQAGTWSEEYRFKCADGSYKNFLDRGFVICNEDGECVRVIGSMQDITQLKQKEWEIFKHNQKMLKIAHTNSHHVRKPLANILGLVNLLLQAHEEDREDLLKMLKESSDELDSVLKGVAEITSSLQD</sequence>
<dbReference type="EMBL" id="JBHUHZ010000002">
    <property type="protein sequence ID" value="MFD2163645.1"/>
    <property type="molecule type" value="Genomic_DNA"/>
</dbReference>
<dbReference type="InterPro" id="IPR001610">
    <property type="entry name" value="PAC"/>
</dbReference>
<evidence type="ECO:0000313" key="8">
    <source>
        <dbReference type="EMBL" id="MFD2163645.1"/>
    </source>
</evidence>
<evidence type="ECO:0000256" key="4">
    <source>
        <dbReference type="ARBA" id="ARBA00022679"/>
    </source>
</evidence>
<dbReference type="SMART" id="SM00086">
    <property type="entry name" value="PAC"/>
    <property type="match status" value="3"/>
</dbReference>
<evidence type="ECO:0000259" key="6">
    <source>
        <dbReference type="PROSITE" id="PS50112"/>
    </source>
</evidence>
<name>A0ABW4ZPI5_9SPHI</name>
<feature type="domain" description="PAS" evidence="6">
    <location>
        <begin position="367"/>
        <end position="439"/>
    </location>
</feature>
<dbReference type="InterPro" id="IPR035965">
    <property type="entry name" value="PAS-like_dom_sf"/>
</dbReference>
<keyword evidence="3" id="KW-0597">Phosphoprotein</keyword>
<evidence type="ECO:0000259" key="7">
    <source>
        <dbReference type="PROSITE" id="PS50113"/>
    </source>
</evidence>
<evidence type="ECO:0000256" key="1">
    <source>
        <dbReference type="ARBA" id="ARBA00000085"/>
    </source>
</evidence>
<dbReference type="CDD" id="cd00130">
    <property type="entry name" value="PAS"/>
    <property type="match status" value="4"/>
</dbReference>
<dbReference type="InterPro" id="IPR013767">
    <property type="entry name" value="PAS_fold"/>
</dbReference>
<organism evidence="8 9">
    <name type="scientific">Paradesertivirga mongoliensis</name>
    <dbReference type="NCBI Taxonomy" id="2100740"/>
    <lineage>
        <taxon>Bacteria</taxon>
        <taxon>Pseudomonadati</taxon>
        <taxon>Bacteroidota</taxon>
        <taxon>Sphingobacteriia</taxon>
        <taxon>Sphingobacteriales</taxon>
        <taxon>Sphingobacteriaceae</taxon>
        <taxon>Paradesertivirga</taxon>
    </lineage>
</organism>
<evidence type="ECO:0000256" key="2">
    <source>
        <dbReference type="ARBA" id="ARBA00012438"/>
    </source>
</evidence>
<feature type="domain" description="PAS" evidence="6">
    <location>
        <begin position="4"/>
        <end position="75"/>
    </location>
</feature>
<dbReference type="PANTHER" id="PTHR43304">
    <property type="entry name" value="PHYTOCHROME-LIKE PROTEIN CPH1"/>
    <property type="match status" value="1"/>
</dbReference>
<dbReference type="InterPro" id="IPR000700">
    <property type="entry name" value="PAS-assoc_C"/>
</dbReference>
<accession>A0ABW4ZPI5</accession>
<dbReference type="Pfam" id="PF08447">
    <property type="entry name" value="PAS_3"/>
    <property type="match status" value="1"/>
</dbReference>
<evidence type="ECO:0000313" key="9">
    <source>
        <dbReference type="Proteomes" id="UP001597387"/>
    </source>
</evidence>
<dbReference type="PANTHER" id="PTHR43304:SF1">
    <property type="entry name" value="PAC DOMAIN-CONTAINING PROTEIN"/>
    <property type="match status" value="1"/>
</dbReference>
<dbReference type="SUPFAM" id="SSF55785">
    <property type="entry name" value="PYP-like sensor domain (PAS domain)"/>
    <property type="match status" value="4"/>
</dbReference>
<dbReference type="Pfam" id="PF13426">
    <property type="entry name" value="PAS_9"/>
    <property type="match status" value="1"/>
</dbReference>
<keyword evidence="5" id="KW-0418">Kinase</keyword>
<gene>
    <name evidence="8" type="ORF">ACFSJU_14640</name>
</gene>
<evidence type="ECO:0000256" key="3">
    <source>
        <dbReference type="ARBA" id="ARBA00022553"/>
    </source>
</evidence>
<dbReference type="CDD" id="cd00082">
    <property type="entry name" value="HisKA"/>
    <property type="match status" value="1"/>
</dbReference>
<dbReference type="InterPro" id="IPR003661">
    <property type="entry name" value="HisK_dim/P_dom"/>
</dbReference>
<dbReference type="EC" id="2.7.13.3" evidence="2"/>
<comment type="catalytic activity">
    <reaction evidence="1">
        <text>ATP + protein L-histidine = ADP + protein N-phospho-L-histidine.</text>
        <dbReference type="EC" id="2.7.13.3"/>
    </reaction>
</comment>
<dbReference type="PROSITE" id="PS50112">
    <property type="entry name" value="PAS"/>
    <property type="match status" value="4"/>
</dbReference>
<dbReference type="InterPro" id="IPR013655">
    <property type="entry name" value="PAS_fold_3"/>
</dbReference>